<accession>A0AAX1X7C8</accession>
<feature type="compositionally biased region" description="Low complexity" evidence="1">
    <location>
        <begin position="19"/>
        <end position="35"/>
    </location>
</feature>
<evidence type="ECO:0000256" key="1">
    <source>
        <dbReference type="SAM" id="MobiDB-lite"/>
    </source>
</evidence>
<organism evidence="2 3">
    <name type="scientific">Burkholderia mallei</name>
    <name type="common">Pseudomonas mallei</name>
    <dbReference type="NCBI Taxonomy" id="13373"/>
    <lineage>
        <taxon>Bacteria</taxon>
        <taxon>Pseudomonadati</taxon>
        <taxon>Pseudomonadota</taxon>
        <taxon>Betaproteobacteria</taxon>
        <taxon>Burkholderiales</taxon>
        <taxon>Burkholderiaceae</taxon>
        <taxon>Burkholderia</taxon>
        <taxon>pseudomallei group</taxon>
    </lineage>
</organism>
<proteinExistence type="predicted"/>
<dbReference type="EMBL" id="RKJW01000002">
    <property type="protein sequence ID" value="RPA26076.1"/>
    <property type="molecule type" value="Genomic_DNA"/>
</dbReference>
<feature type="compositionally biased region" description="Basic residues" evidence="1">
    <location>
        <begin position="54"/>
        <end position="72"/>
    </location>
</feature>
<comment type="caution">
    <text evidence="2">The sequence shown here is derived from an EMBL/GenBank/DDBJ whole genome shotgun (WGS) entry which is preliminary data.</text>
</comment>
<dbReference type="Proteomes" id="UP000269379">
    <property type="component" value="Chromosome 1"/>
</dbReference>
<feature type="region of interest" description="Disordered" evidence="1">
    <location>
        <begin position="1"/>
        <end position="80"/>
    </location>
</feature>
<evidence type="ECO:0000313" key="3">
    <source>
        <dbReference type="Proteomes" id="UP000269379"/>
    </source>
</evidence>
<dbReference type="AlphaFoldDB" id="A0AAX1X7C8"/>
<protein>
    <submittedName>
        <fullName evidence="2">Uncharacterized protein</fullName>
    </submittedName>
</protein>
<sequence>MSAARGPAGRRGGGRARAPRALPASRTRRTACATSRRIRHGASAPVGPVGGSPHARRARVRPAARPRRRVTRPARASACA</sequence>
<name>A0AAX1X7C8_BURML</name>
<evidence type="ECO:0000313" key="2">
    <source>
        <dbReference type="EMBL" id="RPA26076.1"/>
    </source>
</evidence>
<gene>
    <name evidence="2" type="ORF">EGT70_24880</name>
</gene>
<reference evidence="3" key="1">
    <citation type="submission" date="2018-10" db="EMBL/GenBank/DDBJ databases">
        <title>FDA dAtabase for Regulatory Grade micrObial Sequences (FDA-ARGOS): Supporting development and validation of Infectious Disease Dx tests.</title>
        <authorList>
            <person name="Minogue T."/>
            <person name="Wolcott M."/>
            <person name="Wasieloski L."/>
            <person name="Aguilar W."/>
            <person name="Moore D."/>
            <person name="Jaissle J."/>
            <person name="Tallon L."/>
            <person name="Sadzewicz L."/>
            <person name="Zhao X."/>
            <person name="Vavikolanu K."/>
            <person name="Mehta A."/>
            <person name="Aluvathingal J."/>
            <person name="Nadendla S."/>
            <person name="Yan Y."/>
            <person name="Sichtig H."/>
        </authorList>
    </citation>
    <scope>NUCLEOTIDE SEQUENCE [LARGE SCALE GENOMIC DNA]</scope>
    <source>
        <strain evidence="3">FDAARGOS_588</strain>
    </source>
</reference>